<dbReference type="PANTHER" id="PTHR30146">
    <property type="entry name" value="LACI-RELATED TRANSCRIPTIONAL REPRESSOR"/>
    <property type="match status" value="1"/>
</dbReference>
<protein>
    <submittedName>
        <fullName evidence="5">DNA-binding LacI/PurR family transcriptional regulator</fullName>
    </submittedName>
</protein>
<organism evidence="5 6">
    <name type="scientific">Microlunatus parietis</name>
    <dbReference type="NCBI Taxonomy" id="682979"/>
    <lineage>
        <taxon>Bacteria</taxon>
        <taxon>Bacillati</taxon>
        <taxon>Actinomycetota</taxon>
        <taxon>Actinomycetes</taxon>
        <taxon>Propionibacteriales</taxon>
        <taxon>Propionibacteriaceae</taxon>
        <taxon>Microlunatus</taxon>
    </lineage>
</organism>
<dbReference type="GO" id="GO:0003700">
    <property type="term" value="F:DNA-binding transcription factor activity"/>
    <property type="evidence" value="ECO:0007669"/>
    <property type="project" value="TreeGrafter"/>
</dbReference>
<gene>
    <name evidence="5" type="ORF">BKA15_005545</name>
</gene>
<dbReference type="InterPro" id="IPR010982">
    <property type="entry name" value="Lambda_DNA-bd_dom_sf"/>
</dbReference>
<dbReference type="CDD" id="cd06267">
    <property type="entry name" value="PBP1_LacI_sugar_binding-like"/>
    <property type="match status" value="1"/>
</dbReference>
<proteinExistence type="predicted"/>
<dbReference type="CDD" id="cd01392">
    <property type="entry name" value="HTH_LacI"/>
    <property type="match status" value="1"/>
</dbReference>
<feature type="domain" description="HTH lacI-type" evidence="4">
    <location>
        <begin position="6"/>
        <end position="63"/>
    </location>
</feature>
<sequence length="342" mass="36644">MVERHVTLKDVAKRAGVSTAVVSAAISGNATTIRMSEATRLRVERAVAETGYRVNHAAKSLRMSRSGIIAAVVPKIANPVFEYAIRGIQAAAEEAGDVLMLTDALWIKHGSHLMQRMVGTRMVDGFLVRSPQLGSETIEELTSRTIPYVILQTPAEDDQRTSVWVDDHAGIALATEHLLRLGHRRIALIGGPDQASYGGPRVAGYLDTLRSAGLRPDPRLVHRSGFDPHVVAQSAMAVLTGPEPPTAMIIDNVIAAPGALAAIVDLGLRVPEDLSVVAYQDLPIAGVLRPAPTTIRMPVYEAGVRGYRALRQLIDGKRARSALVKSPRPKLIDRGSTAPPAS</sequence>
<dbReference type="InterPro" id="IPR028082">
    <property type="entry name" value="Peripla_BP_I"/>
</dbReference>
<evidence type="ECO:0000256" key="3">
    <source>
        <dbReference type="ARBA" id="ARBA00023163"/>
    </source>
</evidence>
<dbReference type="InterPro" id="IPR000843">
    <property type="entry name" value="HTH_LacI"/>
</dbReference>
<keyword evidence="6" id="KW-1185">Reference proteome</keyword>
<dbReference type="Proteomes" id="UP000569914">
    <property type="component" value="Unassembled WGS sequence"/>
</dbReference>
<name>A0A7Y9IC62_9ACTN</name>
<dbReference type="GO" id="GO:0000976">
    <property type="term" value="F:transcription cis-regulatory region binding"/>
    <property type="evidence" value="ECO:0007669"/>
    <property type="project" value="TreeGrafter"/>
</dbReference>
<dbReference type="Pfam" id="PF00356">
    <property type="entry name" value="LacI"/>
    <property type="match status" value="1"/>
</dbReference>
<dbReference type="PROSITE" id="PS50932">
    <property type="entry name" value="HTH_LACI_2"/>
    <property type="match status" value="1"/>
</dbReference>
<evidence type="ECO:0000259" key="4">
    <source>
        <dbReference type="PROSITE" id="PS50932"/>
    </source>
</evidence>
<dbReference type="AlphaFoldDB" id="A0A7Y9IC62"/>
<keyword evidence="2 5" id="KW-0238">DNA-binding</keyword>
<dbReference type="Pfam" id="PF13377">
    <property type="entry name" value="Peripla_BP_3"/>
    <property type="match status" value="1"/>
</dbReference>
<dbReference type="EMBL" id="JACCBU010000001">
    <property type="protein sequence ID" value="NYE74216.1"/>
    <property type="molecule type" value="Genomic_DNA"/>
</dbReference>
<evidence type="ECO:0000256" key="2">
    <source>
        <dbReference type="ARBA" id="ARBA00023125"/>
    </source>
</evidence>
<dbReference type="Gene3D" id="3.40.50.2300">
    <property type="match status" value="2"/>
</dbReference>
<evidence type="ECO:0000313" key="5">
    <source>
        <dbReference type="EMBL" id="NYE74216.1"/>
    </source>
</evidence>
<dbReference type="SMART" id="SM00354">
    <property type="entry name" value="HTH_LACI"/>
    <property type="match status" value="1"/>
</dbReference>
<dbReference type="RefSeq" id="WP_179756361.1">
    <property type="nucleotide sequence ID" value="NZ_JACCBU010000001.1"/>
</dbReference>
<dbReference type="Gene3D" id="1.10.260.40">
    <property type="entry name" value="lambda repressor-like DNA-binding domains"/>
    <property type="match status" value="1"/>
</dbReference>
<comment type="caution">
    <text evidence="5">The sequence shown here is derived from an EMBL/GenBank/DDBJ whole genome shotgun (WGS) entry which is preliminary data.</text>
</comment>
<dbReference type="PANTHER" id="PTHR30146:SF155">
    <property type="entry name" value="ALANINE RACEMASE"/>
    <property type="match status" value="1"/>
</dbReference>
<evidence type="ECO:0000313" key="6">
    <source>
        <dbReference type="Proteomes" id="UP000569914"/>
    </source>
</evidence>
<keyword evidence="1" id="KW-0805">Transcription regulation</keyword>
<accession>A0A7Y9IC62</accession>
<reference evidence="5 6" key="1">
    <citation type="submission" date="2020-07" db="EMBL/GenBank/DDBJ databases">
        <title>Sequencing the genomes of 1000 actinobacteria strains.</title>
        <authorList>
            <person name="Klenk H.-P."/>
        </authorList>
    </citation>
    <scope>NUCLEOTIDE SEQUENCE [LARGE SCALE GENOMIC DNA]</scope>
    <source>
        <strain evidence="5 6">DSM 22083</strain>
    </source>
</reference>
<dbReference type="InterPro" id="IPR046335">
    <property type="entry name" value="LacI/GalR-like_sensor"/>
</dbReference>
<dbReference type="SUPFAM" id="SSF53822">
    <property type="entry name" value="Periplasmic binding protein-like I"/>
    <property type="match status" value="1"/>
</dbReference>
<evidence type="ECO:0000256" key="1">
    <source>
        <dbReference type="ARBA" id="ARBA00023015"/>
    </source>
</evidence>
<dbReference type="SUPFAM" id="SSF47413">
    <property type="entry name" value="lambda repressor-like DNA-binding domains"/>
    <property type="match status" value="1"/>
</dbReference>
<keyword evidence="3" id="KW-0804">Transcription</keyword>